<keyword evidence="1" id="KW-0862">Zinc</keyword>
<feature type="region of interest" description="Disordered" evidence="2">
    <location>
        <begin position="1039"/>
        <end position="1116"/>
    </location>
</feature>
<dbReference type="Pfam" id="PF10551">
    <property type="entry name" value="MULE"/>
    <property type="match status" value="1"/>
</dbReference>
<dbReference type="AlphaFoldDB" id="Q7FAF2"/>
<keyword evidence="1" id="KW-0479">Metal-binding</keyword>
<dbReference type="Pfam" id="PF10536">
    <property type="entry name" value="PMD"/>
    <property type="match status" value="1"/>
</dbReference>
<accession>Q7FAF2</accession>
<evidence type="ECO:0000313" key="5">
    <source>
        <dbReference type="Proteomes" id="UP000000763"/>
    </source>
</evidence>
<feature type="compositionally biased region" description="Polar residues" evidence="2">
    <location>
        <begin position="100"/>
        <end position="113"/>
    </location>
</feature>
<dbReference type="Pfam" id="PF03108">
    <property type="entry name" value="DBD_Tnp_Mut"/>
    <property type="match status" value="1"/>
</dbReference>
<feature type="compositionally biased region" description="Basic residues" evidence="2">
    <location>
        <begin position="1089"/>
        <end position="1103"/>
    </location>
</feature>
<feature type="compositionally biased region" description="Acidic residues" evidence="2">
    <location>
        <begin position="174"/>
        <end position="193"/>
    </location>
</feature>
<dbReference type="GO" id="GO:0008270">
    <property type="term" value="F:zinc ion binding"/>
    <property type="evidence" value="ECO:0007669"/>
    <property type="project" value="UniProtKB-KW"/>
</dbReference>
<evidence type="ECO:0000256" key="1">
    <source>
        <dbReference type="PROSITE-ProRule" id="PRU00325"/>
    </source>
</evidence>
<dbReference type="InterPro" id="IPR018289">
    <property type="entry name" value="MULE_transposase_dom"/>
</dbReference>
<feature type="domain" description="SWIM-type" evidence="3">
    <location>
        <begin position="722"/>
        <end position="759"/>
    </location>
</feature>
<feature type="region of interest" description="Disordered" evidence="2">
    <location>
        <begin position="95"/>
        <end position="135"/>
    </location>
</feature>
<dbReference type="PROSITE" id="PS50966">
    <property type="entry name" value="ZF_SWIM"/>
    <property type="match status" value="1"/>
</dbReference>
<protein>
    <submittedName>
        <fullName evidence="4">OSJNBb0026E15.4 protein</fullName>
    </submittedName>
</protein>
<proteinExistence type="predicted"/>
<dbReference type="EMBL" id="AL607008">
    <property type="protein sequence ID" value="CAE03686.2"/>
    <property type="molecule type" value="Genomic_DNA"/>
</dbReference>
<name>Q7FAF2_ORYSJ</name>
<feature type="region of interest" description="Disordered" evidence="2">
    <location>
        <begin position="169"/>
        <end position="193"/>
    </location>
</feature>
<gene>
    <name evidence="4" type="primary">OSJNBb0026E15.4</name>
</gene>
<dbReference type="InterPro" id="IPR004332">
    <property type="entry name" value="Transposase_MuDR"/>
</dbReference>
<dbReference type="InterPro" id="IPR019557">
    <property type="entry name" value="AminoTfrase-like_pln_mobile"/>
</dbReference>
<reference evidence="5" key="2">
    <citation type="journal article" date="2008" name="Nucleic Acids Res.">
        <title>The rice annotation project database (RAP-DB): 2008 update.</title>
        <authorList>
            <consortium name="The rice annotation project (RAP)"/>
        </authorList>
    </citation>
    <scope>GENOME REANNOTATION</scope>
    <source>
        <strain evidence="5">cv. Nipponbare</strain>
    </source>
</reference>
<evidence type="ECO:0000259" key="3">
    <source>
        <dbReference type="PROSITE" id="PS50966"/>
    </source>
</evidence>
<dbReference type="Proteomes" id="UP000000763">
    <property type="component" value="Chromosome 4"/>
</dbReference>
<reference evidence="5" key="1">
    <citation type="journal article" date="2005" name="Nature">
        <title>The map-based sequence of the rice genome.</title>
        <authorList>
            <consortium name="International rice genome sequencing project (IRGSP)"/>
            <person name="Matsumoto T."/>
            <person name="Wu J."/>
            <person name="Kanamori H."/>
            <person name="Katayose Y."/>
            <person name="Fujisawa M."/>
            <person name="Namiki N."/>
            <person name="Mizuno H."/>
            <person name="Yamamoto K."/>
            <person name="Antonio B.A."/>
            <person name="Baba T."/>
            <person name="Sakata K."/>
            <person name="Nagamura Y."/>
            <person name="Aoki H."/>
            <person name="Arikawa K."/>
            <person name="Arita K."/>
            <person name="Bito T."/>
            <person name="Chiden Y."/>
            <person name="Fujitsuka N."/>
            <person name="Fukunaka R."/>
            <person name="Hamada M."/>
            <person name="Harada C."/>
            <person name="Hayashi A."/>
            <person name="Hijishita S."/>
            <person name="Honda M."/>
            <person name="Hosokawa S."/>
            <person name="Ichikawa Y."/>
            <person name="Idonuma A."/>
            <person name="Iijima M."/>
            <person name="Ikeda M."/>
            <person name="Ikeno M."/>
            <person name="Ito K."/>
            <person name="Ito S."/>
            <person name="Ito T."/>
            <person name="Ito Y."/>
            <person name="Ito Y."/>
            <person name="Iwabuchi A."/>
            <person name="Kamiya K."/>
            <person name="Karasawa W."/>
            <person name="Kurita K."/>
            <person name="Katagiri S."/>
            <person name="Kikuta A."/>
            <person name="Kobayashi H."/>
            <person name="Kobayashi N."/>
            <person name="Machita K."/>
            <person name="Maehara T."/>
            <person name="Masukawa M."/>
            <person name="Mizubayashi T."/>
            <person name="Mukai Y."/>
            <person name="Nagasaki H."/>
            <person name="Nagata Y."/>
            <person name="Naito S."/>
            <person name="Nakashima M."/>
            <person name="Nakama Y."/>
            <person name="Nakamichi Y."/>
            <person name="Nakamura M."/>
            <person name="Meguro A."/>
            <person name="Negishi M."/>
            <person name="Ohta I."/>
            <person name="Ohta T."/>
            <person name="Okamoto M."/>
            <person name="Ono N."/>
            <person name="Saji S."/>
            <person name="Sakaguchi M."/>
            <person name="Sakai K."/>
            <person name="Shibata M."/>
            <person name="Shimokawa T."/>
            <person name="Song J."/>
            <person name="Takazaki Y."/>
            <person name="Terasawa K."/>
            <person name="Tsugane M."/>
            <person name="Tsuji K."/>
            <person name="Ueda S."/>
            <person name="Waki K."/>
            <person name="Yamagata H."/>
            <person name="Yamamoto M."/>
            <person name="Yamamoto S."/>
            <person name="Yamane H."/>
            <person name="Yoshiki S."/>
            <person name="Yoshihara R."/>
            <person name="Yukawa K."/>
            <person name="Zhong H."/>
            <person name="Yano M."/>
            <person name="Yuan Q."/>
            <person name="Ouyang S."/>
            <person name="Liu J."/>
            <person name="Jones K.M."/>
            <person name="Gansberger K."/>
            <person name="Moffat K."/>
            <person name="Hill J."/>
            <person name="Bera J."/>
            <person name="Fadrosh D."/>
            <person name="Jin S."/>
            <person name="Johri S."/>
            <person name="Kim M."/>
            <person name="Overton L."/>
            <person name="Reardon M."/>
            <person name="Tsitrin T."/>
            <person name="Vuong H."/>
            <person name="Weaver B."/>
            <person name="Ciecko A."/>
            <person name="Tallon L."/>
            <person name="Jackson J."/>
            <person name="Pai G."/>
            <person name="Aken S.V."/>
            <person name="Utterback T."/>
            <person name="Reidmuller S."/>
            <person name="Feldblyum T."/>
            <person name="Hsiao J."/>
            <person name="Zismann V."/>
            <person name="Iobst S."/>
            <person name="de Vazeille A.R."/>
            <person name="Buell C.R."/>
            <person name="Ying K."/>
            <person name="Li Y."/>
            <person name="Lu T."/>
            <person name="Huang Y."/>
            <person name="Zhao Q."/>
            <person name="Feng Q."/>
            <person name="Zhang L."/>
            <person name="Zhu J."/>
            <person name="Weng Q."/>
            <person name="Mu J."/>
            <person name="Lu Y."/>
            <person name="Fan D."/>
            <person name="Liu Y."/>
            <person name="Guan J."/>
            <person name="Zhang Y."/>
            <person name="Yu S."/>
            <person name="Liu X."/>
            <person name="Zhang Y."/>
            <person name="Hong G."/>
            <person name="Han B."/>
            <person name="Choisne N."/>
            <person name="Demange N."/>
            <person name="Orjeda G."/>
            <person name="Samain S."/>
            <person name="Cattolico L."/>
            <person name="Pelletier E."/>
            <person name="Couloux A."/>
            <person name="Segurens B."/>
            <person name="Wincker P."/>
            <person name="D'Hont A."/>
            <person name="Scarpelli C."/>
            <person name="Weissenbach J."/>
            <person name="Salanoubat M."/>
            <person name="Quetier F."/>
            <person name="Yu Y."/>
            <person name="Kim H.R."/>
            <person name="Rambo T."/>
            <person name="Currie J."/>
            <person name="Collura K."/>
            <person name="Luo M."/>
            <person name="Yang T."/>
            <person name="Ammiraju J.S.S."/>
            <person name="Engler F."/>
            <person name="Soderlund C."/>
            <person name="Wing R.A."/>
            <person name="Palmer L.E."/>
            <person name="de la Bastide M."/>
            <person name="Spiegel L."/>
            <person name="Nascimento L."/>
            <person name="Zutavern T."/>
            <person name="O'Shaughnessy A."/>
            <person name="Dike S."/>
            <person name="Dedhia N."/>
            <person name="Preston R."/>
            <person name="Balija V."/>
            <person name="McCombie W.R."/>
            <person name="Chow T."/>
            <person name="Chen H."/>
            <person name="Chung M."/>
            <person name="Chen C."/>
            <person name="Shaw J."/>
            <person name="Wu H."/>
            <person name="Hsiao K."/>
            <person name="Chao Y."/>
            <person name="Chu M."/>
            <person name="Cheng C."/>
            <person name="Hour A."/>
            <person name="Lee P."/>
            <person name="Lin S."/>
            <person name="Lin Y."/>
            <person name="Liou J."/>
            <person name="Liu S."/>
            <person name="Hsing Y."/>
            <person name="Raghuvanshi S."/>
            <person name="Mohanty A."/>
            <person name="Bharti A.K."/>
            <person name="Gaur A."/>
            <person name="Gupta V."/>
            <person name="Kumar D."/>
            <person name="Ravi V."/>
            <person name="Vij S."/>
            <person name="Kapur A."/>
            <person name="Khurana P."/>
            <person name="Khurana P."/>
            <person name="Khurana J.P."/>
            <person name="Tyagi A.K."/>
            <person name="Gaikwad K."/>
            <person name="Singh A."/>
            <person name="Dalal V."/>
            <person name="Srivastava S."/>
            <person name="Dixit A."/>
            <person name="Pal A.K."/>
            <person name="Ghazi I.A."/>
            <person name="Yadav M."/>
            <person name="Pandit A."/>
            <person name="Bhargava A."/>
            <person name="Sureshbabu K."/>
            <person name="Batra K."/>
            <person name="Sharma T.R."/>
            <person name="Mohapatra T."/>
            <person name="Singh N.K."/>
            <person name="Messing J."/>
            <person name="Nelson A.B."/>
            <person name="Fuks G."/>
            <person name="Kavchok S."/>
            <person name="Keizer G."/>
            <person name="Linton E."/>
            <person name="Llaca V."/>
            <person name="Song R."/>
            <person name="Tanyolac B."/>
            <person name="Young S."/>
            <person name="Ho-Il K."/>
            <person name="Hahn J.H."/>
            <person name="Sangsakoo G."/>
            <person name="Vanavichit A."/>
            <person name="de Mattos Luiz.A.T."/>
            <person name="Zimmer P.D."/>
            <person name="Malone G."/>
            <person name="Dellagostin O."/>
            <person name="de Oliveira A.C."/>
            <person name="Bevan M."/>
            <person name="Bancroft I."/>
            <person name="Minx P."/>
            <person name="Cordum H."/>
            <person name="Wilson R."/>
            <person name="Cheng Z."/>
            <person name="Jin W."/>
            <person name="Jiang J."/>
            <person name="Leong S.A."/>
            <person name="Iwama H."/>
            <person name="Gojobori T."/>
            <person name="Itoh T."/>
            <person name="Niimura Y."/>
            <person name="Fujii Y."/>
            <person name="Habara T."/>
            <person name="Sakai H."/>
            <person name="Sato Y."/>
            <person name="Wilson G."/>
            <person name="Kumar K."/>
            <person name="McCouch S."/>
            <person name="Juretic N."/>
            <person name="Hoen D."/>
            <person name="Wright S."/>
            <person name="Bruskiewich R."/>
            <person name="Bureau T."/>
            <person name="Miyao A."/>
            <person name="Hirochika H."/>
            <person name="Nishikawa T."/>
            <person name="Kadowaki K."/>
            <person name="Sugiura M."/>
            <person name="Burr B."/>
            <person name="Sasaki T."/>
        </authorList>
    </citation>
    <scope>NUCLEOTIDE SEQUENCE [LARGE SCALE GENOMIC DNA]</scope>
    <source>
        <strain evidence="5">cv. Nipponbare</strain>
    </source>
</reference>
<organism evidence="4 5">
    <name type="scientific">Oryza sativa subsp. japonica</name>
    <name type="common">Rice</name>
    <dbReference type="NCBI Taxonomy" id="39947"/>
    <lineage>
        <taxon>Eukaryota</taxon>
        <taxon>Viridiplantae</taxon>
        <taxon>Streptophyta</taxon>
        <taxon>Embryophyta</taxon>
        <taxon>Tracheophyta</taxon>
        <taxon>Spermatophyta</taxon>
        <taxon>Magnoliopsida</taxon>
        <taxon>Liliopsida</taxon>
        <taxon>Poales</taxon>
        <taxon>Poaceae</taxon>
        <taxon>BOP clade</taxon>
        <taxon>Oryzoideae</taxon>
        <taxon>Oryzeae</taxon>
        <taxon>Oryzinae</taxon>
        <taxon>Oryza</taxon>
        <taxon>Oryza sativa</taxon>
    </lineage>
</organism>
<feature type="compositionally biased region" description="Basic and acidic residues" evidence="2">
    <location>
        <begin position="1067"/>
        <end position="1080"/>
    </location>
</feature>
<evidence type="ECO:0000313" key="4">
    <source>
        <dbReference type="EMBL" id="CAE03686.2"/>
    </source>
</evidence>
<dbReference type="InterPro" id="IPR007527">
    <property type="entry name" value="Znf_SWIM"/>
</dbReference>
<keyword evidence="1" id="KW-0863">Zinc-finger</keyword>
<sequence length="1116" mass="127502">MAKAGKPRRYSESKGISGEGILGELQRLRHDEFGIKEAQQAAPGLLGPFAIDQAQPISPLKAHIEINFEAAIVIRARWLKRSRRNLINAACQGRVPTESAAGQSSNREVLGSSSHEEDEVVAPHRGGDVGPDIQNLSIQGDEVVNRHPTGEADEGEDIPAIVEEIERVDRHAVEDEENLTAEENDDEDEQEVDELPMPASWNLEDPGYIAESSCHDSIWFYGDGQINLGAMFRDKTRLQDTVKSWSFQMQRQFRVVKSNKTEYTVVCEMEGCTFRLHGHVPKYESYWIVSKLQEHSCLIRNTRESHRNLTAAYVTNKYYKEIIEGDDLPVRHIIKLVEKGEQYTISYHKAWRAKQKAMEKRYGTFEEAYDTLPQMLNILKSRNPGTYVAVQNRESIRPPNYFVMQWAFFAFGACIHAFQCSRPMLCVDAVGADPKIIPVAFGFVESENYESWLWFLQHLKWGVVQKHTLICIIHDQNAGLLKAIKELQEDGDGAYYWPDMHSHWCMRHMGAKFFKQFNSRQLMNMFKRLCKANQPTKFDELWKQLDEGTRTHIRSKQTNNNPQDVHVTQALEPMDDLIPSNGKKRRSSKNIKCFTHWIECEPNDKWALLHDTNGARHGIMTTNLAEAYNAVLHKLRPLPLTAFVEGIMHRTTMWMRTRRAAALQQMSNAQTPFCKKMAEYLQEKANKARFLTVITNGNVRRRWEVTCRTKGGFGSSTGVITHEVTLGHESDNKCSCSCNKPKLLHKPCSHVPGRDRVLNAWSAEILGWRYLQHLVDTRGDKRIYVPDLDLLKAATYRGFCDACIKTGQREAIFMGCPLLVMLWSYELFSFGRPYMSVAVAHKDDYTDAVDDRPTFGTRWCYGPVHNVYEYFTEAFESLRENEVRWIPYTNEEAILRAPHGVSILCYRDEAYWMTRKILVYDIFFEGYNVQRVMRQMGLYQQVPVPVGLHLLPDVHTEKRQADNRGNVNGPSCASYASCKATYDSSNGSRCANLTLARRICTICRAYSVGSTACTYIWHQPMARTIHGLRCFGGGSSSVPNELRTSQIDDAPHVTQPTQQEVGEGNDNDPRRSNRELHEPNRLSLSGPRHAARARKKTTKKRAGTSRTTTDHDDDDE</sequence>
<evidence type="ECO:0000256" key="2">
    <source>
        <dbReference type="SAM" id="MobiDB-lite"/>
    </source>
</evidence>
<dbReference type="PANTHER" id="PTHR31973:SF195">
    <property type="entry name" value="MUDR FAMILY TRANSPOSASE"/>
    <property type="match status" value="1"/>
</dbReference>
<dbReference type="PANTHER" id="PTHR31973">
    <property type="entry name" value="POLYPROTEIN, PUTATIVE-RELATED"/>
    <property type="match status" value="1"/>
</dbReference>